<dbReference type="AlphaFoldDB" id="A0A0A9I0N6"/>
<protein>
    <submittedName>
        <fullName evidence="1">Uncharacterized protein</fullName>
    </submittedName>
</protein>
<dbReference type="EMBL" id="GBRH01159163">
    <property type="protein sequence ID" value="JAE38733.1"/>
    <property type="molecule type" value="Transcribed_RNA"/>
</dbReference>
<proteinExistence type="predicted"/>
<sequence>MRILMFFSMVKPFRMA</sequence>
<organism evidence="1">
    <name type="scientific">Arundo donax</name>
    <name type="common">Giant reed</name>
    <name type="synonym">Donax arundinaceus</name>
    <dbReference type="NCBI Taxonomy" id="35708"/>
    <lineage>
        <taxon>Eukaryota</taxon>
        <taxon>Viridiplantae</taxon>
        <taxon>Streptophyta</taxon>
        <taxon>Embryophyta</taxon>
        <taxon>Tracheophyta</taxon>
        <taxon>Spermatophyta</taxon>
        <taxon>Magnoliopsida</taxon>
        <taxon>Liliopsida</taxon>
        <taxon>Poales</taxon>
        <taxon>Poaceae</taxon>
        <taxon>PACMAD clade</taxon>
        <taxon>Arundinoideae</taxon>
        <taxon>Arundineae</taxon>
        <taxon>Arundo</taxon>
    </lineage>
</organism>
<evidence type="ECO:0000313" key="1">
    <source>
        <dbReference type="EMBL" id="JAE38733.1"/>
    </source>
</evidence>
<name>A0A0A9I0N6_ARUDO</name>
<reference evidence="1" key="2">
    <citation type="journal article" date="2015" name="Data Brief">
        <title>Shoot transcriptome of the giant reed, Arundo donax.</title>
        <authorList>
            <person name="Barrero R.A."/>
            <person name="Guerrero F.D."/>
            <person name="Moolhuijzen P."/>
            <person name="Goolsby J.A."/>
            <person name="Tidwell J."/>
            <person name="Bellgard S.E."/>
            <person name="Bellgard M.I."/>
        </authorList>
    </citation>
    <scope>NUCLEOTIDE SEQUENCE</scope>
    <source>
        <tissue evidence="1">Shoot tissue taken approximately 20 cm above the soil surface</tissue>
    </source>
</reference>
<reference evidence="1" key="1">
    <citation type="submission" date="2014-09" db="EMBL/GenBank/DDBJ databases">
        <authorList>
            <person name="Magalhaes I.L.F."/>
            <person name="Oliveira U."/>
            <person name="Santos F.R."/>
            <person name="Vidigal T.H.D.A."/>
            <person name="Brescovit A.D."/>
            <person name="Santos A.J."/>
        </authorList>
    </citation>
    <scope>NUCLEOTIDE SEQUENCE</scope>
    <source>
        <tissue evidence="1">Shoot tissue taken approximately 20 cm above the soil surface</tissue>
    </source>
</reference>
<accession>A0A0A9I0N6</accession>